<name>A0A6J4RFG0_9ACTN</name>
<protein>
    <recommendedName>
        <fullName evidence="1">Carboxymuconolactone decarboxylase-like domain-containing protein</fullName>
    </recommendedName>
</protein>
<dbReference type="EMBL" id="CADCVO010000038">
    <property type="protein sequence ID" value="CAA9468382.1"/>
    <property type="molecule type" value="Genomic_DNA"/>
</dbReference>
<accession>A0A6J4RFG0</accession>
<reference evidence="2" key="1">
    <citation type="submission" date="2020-02" db="EMBL/GenBank/DDBJ databases">
        <authorList>
            <person name="Meier V. D."/>
        </authorList>
    </citation>
    <scope>NUCLEOTIDE SEQUENCE</scope>
    <source>
        <strain evidence="2">AVDCRST_MAG13</strain>
    </source>
</reference>
<organism evidence="2">
    <name type="scientific">uncultured Solirubrobacteraceae bacterium</name>
    <dbReference type="NCBI Taxonomy" id="1162706"/>
    <lineage>
        <taxon>Bacteria</taxon>
        <taxon>Bacillati</taxon>
        <taxon>Actinomycetota</taxon>
        <taxon>Thermoleophilia</taxon>
        <taxon>Solirubrobacterales</taxon>
        <taxon>Solirubrobacteraceae</taxon>
        <taxon>environmental samples</taxon>
    </lineage>
</organism>
<evidence type="ECO:0000313" key="2">
    <source>
        <dbReference type="EMBL" id="CAA9468382.1"/>
    </source>
</evidence>
<evidence type="ECO:0000259" key="1">
    <source>
        <dbReference type="Pfam" id="PF02627"/>
    </source>
</evidence>
<dbReference type="Pfam" id="PF02627">
    <property type="entry name" value="CMD"/>
    <property type="match status" value="1"/>
</dbReference>
<dbReference type="SUPFAM" id="SSF69118">
    <property type="entry name" value="AhpD-like"/>
    <property type="match status" value="1"/>
</dbReference>
<dbReference type="AlphaFoldDB" id="A0A6J4RFG0"/>
<sequence length="62" mass="6825">MPWVRTAGRKLANILDSHSLNPDALRAHTALYRTVMFGPSGLTRAERELMAVAVSAANDCHY</sequence>
<feature type="domain" description="Carboxymuconolactone decarboxylase-like" evidence="1">
    <location>
        <begin position="22"/>
        <end position="62"/>
    </location>
</feature>
<gene>
    <name evidence="2" type="ORF">AVDCRST_MAG13-250</name>
</gene>
<proteinExistence type="predicted"/>
<dbReference type="InterPro" id="IPR029032">
    <property type="entry name" value="AhpD-like"/>
</dbReference>
<dbReference type="GO" id="GO:0051920">
    <property type="term" value="F:peroxiredoxin activity"/>
    <property type="evidence" value="ECO:0007669"/>
    <property type="project" value="InterPro"/>
</dbReference>
<dbReference type="InterPro" id="IPR003779">
    <property type="entry name" value="CMD-like"/>
</dbReference>
<dbReference type="Gene3D" id="1.20.1290.10">
    <property type="entry name" value="AhpD-like"/>
    <property type="match status" value="1"/>
</dbReference>